<gene>
    <name evidence="1" type="ORF">E6C60_3439</name>
</gene>
<name>A0A4P8XQM5_9BACL</name>
<dbReference type="KEGG" id="palo:E6C60_3439"/>
<reference evidence="1 2" key="1">
    <citation type="submission" date="2019-05" db="EMBL/GenBank/DDBJ databases">
        <authorList>
            <person name="Chen C."/>
        </authorList>
    </citation>
    <scope>NUCLEOTIDE SEQUENCE [LARGE SCALE GENOMIC DNA]</scope>
    <source>
        <strain evidence="1 2">HB172198</strain>
    </source>
</reference>
<organism evidence="1 2">
    <name type="scientific">Paenibacillus algicola</name>
    <dbReference type="NCBI Taxonomy" id="2565926"/>
    <lineage>
        <taxon>Bacteria</taxon>
        <taxon>Bacillati</taxon>
        <taxon>Bacillota</taxon>
        <taxon>Bacilli</taxon>
        <taxon>Bacillales</taxon>
        <taxon>Paenibacillaceae</taxon>
        <taxon>Paenibacillus</taxon>
    </lineage>
</organism>
<dbReference type="AlphaFoldDB" id="A0A4P8XQM5"/>
<keyword evidence="2" id="KW-1185">Reference proteome</keyword>
<dbReference type="Proteomes" id="UP000300879">
    <property type="component" value="Chromosome"/>
</dbReference>
<proteinExistence type="predicted"/>
<protein>
    <submittedName>
        <fullName evidence="1">Uncharacterized protein</fullName>
    </submittedName>
</protein>
<accession>A0A4P8XQM5</accession>
<sequence length="40" mass="4511">MQKISHAHGVSSFPVFFAKNRSRPKIDCLYSIINTEGDIC</sequence>
<evidence type="ECO:0000313" key="1">
    <source>
        <dbReference type="EMBL" id="QCT04150.1"/>
    </source>
</evidence>
<dbReference type="EMBL" id="CP040396">
    <property type="protein sequence ID" value="QCT04150.1"/>
    <property type="molecule type" value="Genomic_DNA"/>
</dbReference>
<evidence type="ECO:0000313" key="2">
    <source>
        <dbReference type="Proteomes" id="UP000300879"/>
    </source>
</evidence>